<dbReference type="EMBL" id="CP039691">
    <property type="protein sequence ID" value="QCI97544.1"/>
    <property type="molecule type" value="Genomic_DNA"/>
</dbReference>
<dbReference type="Proteomes" id="UP000826513">
    <property type="component" value="Chromosome 1"/>
</dbReference>
<dbReference type="EMBL" id="CP072167">
    <property type="protein sequence ID" value="QYA07015.1"/>
    <property type="molecule type" value="Genomic_DNA"/>
</dbReference>
<dbReference type="RefSeq" id="WP_027677143.1">
    <property type="nucleotide sequence ID" value="NZ_CP039691.1"/>
</dbReference>
<name>A0A4D7DPN4_9HYPH</name>
<feature type="transmembrane region" description="Helical" evidence="8">
    <location>
        <begin position="200"/>
        <end position="219"/>
    </location>
</feature>
<gene>
    <name evidence="9" type="ORF">CFBP5473_06220</name>
    <name evidence="10" type="ORF">J5285_13465</name>
</gene>
<evidence type="ECO:0000256" key="1">
    <source>
        <dbReference type="ARBA" id="ARBA00004651"/>
    </source>
</evidence>
<keyword evidence="6 8" id="KW-1133">Transmembrane helix</keyword>
<feature type="transmembrane region" description="Helical" evidence="8">
    <location>
        <begin position="7"/>
        <end position="25"/>
    </location>
</feature>
<dbReference type="AlphaFoldDB" id="A0A4D7DPN4"/>
<evidence type="ECO:0000256" key="6">
    <source>
        <dbReference type="ARBA" id="ARBA00022989"/>
    </source>
</evidence>
<keyword evidence="4 8" id="KW-1003">Cell membrane</keyword>
<feature type="transmembrane region" description="Helical" evidence="8">
    <location>
        <begin position="132"/>
        <end position="157"/>
    </location>
</feature>
<proteinExistence type="inferred from homology"/>
<evidence type="ECO:0000256" key="8">
    <source>
        <dbReference type="RuleBase" id="RU363041"/>
    </source>
</evidence>
<dbReference type="InterPro" id="IPR052017">
    <property type="entry name" value="TSUP"/>
</dbReference>
<reference evidence="10 12" key="2">
    <citation type="submission" date="2021-03" db="EMBL/GenBank/DDBJ databases">
        <title>Rapid diversification of plasmids in a genus of pathogenic and nitrogen fixing bacteria.</title>
        <authorList>
            <person name="Weisberg A.J."/>
            <person name="Miller M."/>
            <person name="Ream W."/>
            <person name="Grunwald N.J."/>
            <person name="Chang J.H."/>
        </authorList>
    </citation>
    <scope>NUCLEOTIDE SEQUENCE [LARGE SCALE GENOMIC DNA]</scope>
    <source>
        <strain evidence="10 12">AF3.44</strain>
    </source>
</reference>
<evidence type="ECO:0000256" key="3">
    <source>
        <dbReference type="ARBA" id="ARBA00022448"/>
    </source>
</evidence>
<dbReference type="KEGG" id="alf:CFBP5473_06220"/>
<dbReference type="InterPro" id="IPR002781">
    <property type="entry name" value="TM_pro_TauE-like"/>
</dbReference>
<evidence type="ECO:0000256" key="4">
    <source>
        <dbReference type="ARBA" id="ARBA00022475"/>
    </source>
</evidence>
<keyword evidence="3" id="KW-0813">Transport</keyword>
<keyword evidence="5 8" id="KW-0812">Transmembrane</keyword>
<dbReference type="Pfam" id="PF01925">
    <property type="entry name" value="TauE"/>
    <property type="match status" value="1"/>
</dbReference>
<comment type="subcellular location">
    <subcellularLocation>
        <location evidence="1 8">Cell membrane</location>
        <topology evidence="1 8">Multi-pass membrane protein</topology>
    </subcellularLocation>
</comment>
<dbReference type="OrthoDB" id="9800873at2"/>
<reference evidence="9 11" key="1">
    <citation type="submission" date="2019-04" db="EMBL/GenBank/DDBJ databases">
        <title>Complete genome sequence of Agrobacterium larrymoorei CFBP5473.</title>
        <authorList>
            <person name="Haryono M."/>
            <person name="Chou L."/>
            <person name="Lin Y.-C."/>
            <person name="Lai E.-M."/>
            <person name="Kuo C.-H."/>
        </authorList>
    </citation>
    <scope>NUCLEOTIDE SEQUENCE [LARGE SCALE GENOMIC DNA]</scope>
    <source>
        <strain evidence="9 11">CFBP5473</strain>
    </source>
</reference>
<evidence type="ECO:0000256" key="5">
    <source>
        <dbReference type="ARBA" id="ARBA00022692"/>
    </source>
</evidence>
<evidence type="ECO:0000313" key="12">
    <source>
        <dbReference type="Proteomes" id="UP000826513"/>
    </source>
</evidence>
<sequence>MNEYSFSILFIIIVTFFGAGIVKGVTGMGLPTVAMGVLGGLLSPLAAASLLIIPSTVTNLWQLLAGPNFIGILRRLWTMIAGVFIGTMFSASMLTSGDTALVSFALGATLCLYAIYTLLAKPFRVEPKHERWLSPLVGLVTGLIAGATGVFVIPAVPYLQSLDLEKDDLVQALGLSFTISTLALAMGLTTNGAFHFEGAWLSALAVIPALIGMWAGQYVRRAVSPATFKRSFLLALAALGAEMMLRGVW</sequence>
<evidence type="ECO:0000256" key="2">
    <source>
        <dbReference type="ARBA" id="ARBA00009142"/>
    </source>
</evidence>
<keyword evidence="7 8" id="KW-0472">Membrane</keyword>
<accession>A0A4D7DPN4</accession>
<evidence type="ECO:0000313" key="10">
    <source>
        <dbReference type="EMBL" id="QYA07015.1"/>
    </source>
</evidence>
<evidence type="ECO:0000313" key="9">
    <source>
        <dbReference type="EMBL" id="QCI97544.1"/>
    </source>
</evidence>
<feature type="transmembrane region" description="Helical" evidence="8">
    <location>
        <begin position="100"/>
        <end position="120"/>
    </location>
</feature>
<evidence type="ECO:0000313" key="11">
    <source>
        <dbReference type="Proteomes" id="UP000298545"/>
    </source>
</evidence>
<evidence type="ECO:0000256" key="7">
    <source>
        <dbReference type="ARBA" id="ARBA00023136"/>
    </source>
</evidence>
<protein>
    <recommendedName>
        <fullName evidence="8">Probable membrane transporter protein</fullName>
    </recommendedName>
</protein>
<feature type="transmembrane region" description="Helical" evidence="8">
    <location>
        <begin position="76"/>
        <end position="94"/>
    </location>
</feature>
<dbReference type="Proteomes" id="UP000298545">
    <property type="component" value="Chromosome circular"/>
</dbReference>
<feature type="transmembrane region" description="Helical" evidence="8">
    <location>
        <begin position="169"/>
        <end position="188"/>
    </location>
</feature>
<comment type="similarity">
    <text evidence="2 8">Belongs to the 4-toluene sulfonate uptake permease (TSUP) (TC 2.A.102) family.</text>
</comment>
<dbReference type="PANTHER" id="PTHR30269">
    <property type="entry name" value="TRANSMEMBRANE PROTEIN YFCA"/>
    <property type="match status" value="1"/>
</dbReference>
<dbReference type="STRING" id="1367849.GCA_000518585_04652"/>
<dbReference type="GO" id="GO:0005886">
    <property type="term" value="C:plasma membrane"/>
    <property type="evidence" value="ECO:0007669"/>
    <property type="project" value="UniProtKB-SubCell"/>
</dbReference>
<organism evidence="9 11">
    <name type="scientific">Agrobacterium larrymoorei</name>
    <dbReference type="NCBI Taxonomy" id="160699"/>
    <lineage>
        <taxon>Bacteria</taxon>
        <taxon>Pseudomonadati</taxon>
        <taxon>Pseudomonadota</taxon>
        <taxon>Alphaproteobacteria</taxon>
        <taxon>Hyphomicrobiales</taxon>
        <taxon>Rhizobiaceae</taxon>
        <taxon>Rhizobium/Agrobacterium group</taxon>
        <taxon>Agrobacterium</taxon>
    </lineage>
</organism>
<keyword evidence="12" id="KW-1185">Reference proteome</keyword>
<dbReference type="PANTHER" id="PTHR30269:SF32">
    <property type="entry name" value="MEMBRANE TRANSPORTER PROTEIN-RELATED"/>
    <property type="match status" value="1"/>
</dbReference>